<dbReference type="AlphaFoldDB" id="X6MWB7"/>
<gene>
    <name evidence="2" type="ORF">RFI_19393</name>
</gene>
<proteinExistence type="predicted"/>
<feature type="region of interest" description="Disordered" evidence="1">
    <location>
        <begin position="189"/>
        <end position="266"/>
    </location>
</feature>
<organism evidence="2 3">
    <name type="scientific">Reticulomyxa filosa</name>
    <dbReference type="NCBI Taxonomy" id="46433"/>
    <lineage>
        <taxon>Eukaryota</taxon>
        <taxon>Sar</taxon>
        <taxon>Rhizaria</taxon>
        <taxon>Retaria</taxon>
        <taxon>Foraminifera</taxon>
        <taxon>Monothalamids</taxon>
        <taxon>Reticulomyxidae</taxon>
        <taxon>Reticulomyxa</taxon>
    </lineage>
</organism>
<dbReference type="Proteomes" id="UP000023152">
    <property type="component" value="Unassembled WGS sequence"/>
</dbReference>
<accession>X6MWB7</accession>
<feature type="non-terminal residue" evidence="2">
    <location>
        <position position="1"/>
    </location>
</feature>
<name>X6MWB7_RETFI</name>
<sequence length="369" mass="43351">CGACPNYLTELSKSCRYNVRRQHKNRNLLTAWFSEFLKVQSVTVNCKGFMHSIFGECIGAIKYRPYCDPIRSSNNRFGSSPFASCVVSIDCRTLRTLTIFDNSVQDVHINLLRRHWLSLQEFYFYAATPVGVEHMHEHEFVLVLSRQCTQLKKLHLPNMVIPYEVLAIWLQQQLDFDVQLFVTNKQLESKQQKQHHHHHHLNSIHKIEEDRSTSERSLPHHNQPMQLHNTIDSRKHTNKHRDRDRDRERDRHYGQDKGKQEANDNDMHIVLHNEKVSNMLEACHQVMKYGMLTKKKLASTTLKEADDGYNTPSYTHKLAQEIVVQRVYGKSTAELEHDLNLLTKCQWKVQKVKHLQNSKGSWIIKRITL</sequence>
<comment type="caution">
    <text evidence="2">The sequence shown here is derived from an EMBL/GenBank/DDBJ whole genome shotgun (WGS) entry which is preliminary data.</text>
</comment>
<evidence type="ECO:0000313" key="2">
    <source>
        <dbReference type="EMBL" id="ETO17911.1"/>
    </source>
</evidence>
<evidence type="ECO:0000256" key="1">
    <source>
        <dbReference type="SAM" id="MobiDB-lite"/>
    </source>
</evidence>
<feature type="compositionally biased region" description="Basic residues" evidence="1">
    <location>
        <begin position="192"/>
        <end position="203"/>
    </location>
</feature>
<feature type="compositionally biased region" description="Basic and acidic residues" evidence="1">
    <location>
        <begin position="231"/>
        <end position="266"/>
    </location>
</feature>
<reference evidence="2 3" key="1">
    <citation type="journal article" date="2013" name="Curr. Biol.">
        <title>The Genome of the Foraminiferan Reticulomyxa filosa.</title>
        <authorList>
            <person name="Glockner G."/>
            <person name="Hulsmann N."/>
            <person name="Schleicher M."/>
            <person name="Noegel A.A."/>
            <person name="Eichinger L."/>
            <person name="Gallinger C."/>
            <person name="Pawlowski J."/>
            <person name="Sierra R."/>
            <person name="Euteneuer U."/>
            <person name="Pillet L."/>
            <person name="Moustafa A."/>
            <person name="Platzer M."/>
            <person name="Groth M."/>
            <person name="Szafranski K."/>
            <person name="Schliwa M."/>
        </authorList>
    </citation>
    <scope>NUCLEOTIDE SEQUENCE [LARGE SCALE GENOMIC DNA]</scope>
</reference>
<keyword evidence="3" id="KW-1185">Reference proteome</keyword>
<evidence type="ECO:0000313" key="3">
    <source>
        <dbReference type="Proteomes" id="UP000023152"/>
    </source>
</evidence>
<feature type="compositionally biased region" description="Basic and acidic residues" evidence="1">
    <location>
        <begin position="205"/>
        <end position="218"/>
    </location>
</feature>
<dbReference type="EMBL" id="ASPP01015779">
    <property type="protein sequence ID" value="ETO17911.1"/>
    <property type="molecule type" value="Genomic_DNA"/>
</dbReference>
<protein>
    <submittedName>
        <fullName evidence="2">Uncharacterized protein</fullName>
    </submittedName>
</protein>